<gene>
    <name evidence="9" type="ORF">NIES4072_60940</name>
</gene>
<evidence type="ECO:0000313" key="10">
    <source>
        <dbReference type="Proteomes" id="UP000245124"/>
    </source>
</evidence>
<dbReference type="SUPFAM" id="SSF88723">
    <property type="entry name" value="PIN domain-like"/>
    <property type="match status" value="1"/>
</dbReference>
<evidence type="ECO:0000256" key="7">
    <source>
        <dbReference type="ARBA" id="ARBA00038093"/>
    </source>
</evidence>
<evidence type="ECO:0000313" key="9">
    <source>
        <dbReference type="EMBL" id="GBG22386.1"/>
    </source>
</evidence>
<keyword evidence="5" id="KW-0378">Hydrolase</keyword>
<proteinExistence type="inferred from homology"/>
<evidence type="ECO:0000256" key="4">
    <source>
        <dbReference type="ARBA" id="ARBA00022723"/>
    </source>
</evidence>
<keyword evidence="3" id="KW-0540">Nuclease</keyword>
<dbReference type="CDD" id="cd09881">
    <property type="entry name" value="PIN_VapC4-5_FitB-like"/>
    <property type="match status" value="1"/>
</dbReference>
<dbReference type="InterPro" id="IPR002716">
    <property type="entry name" value="PIN_dom"/>
</dbReference>
<dbReference type="Proteomes" id="UP000245124">
    <property type="component" value="Unassembled WGS sequence"/>
</dbReference>
<protein>
    <recommendedName>
        <fullName evidence="8">PIN domain-containing protein</fullName>
    </recommendedName>
</protein>
<dbReference type="AlphaFoldDB" id="A0A2R5FUE5"/>
<comment type="similarity">
    <text evidence="7">Belongs to the PINc/VapC protein family.</text>
</comment>
<dbReference type="GO" id="GO:0046872">
    <property type="term" value="F:metal ion binding"/>
    <property type="evidence" value="ECO:0007669"/>
    <property type="project" value="UniProtKB-KW"/>
</dbReference>
<organism evidence="9 10">
    <name type="scientific">Nostoc commune NIES-4072</name>
    <dbReference type="NCBI Taxonomy" id="2005467"/>
    <lineage>
        <taxon>Bacteria</taxon>
        <taxon>Bacillati</taxon>
        <taxon>Cyanobacteriota</taxon>
        <taxon>Cyanophyceae</taxon>
        <taxon>Nostocales</taxon>
        <taxon>Nostocaceae</taxon>
        <taxon>Nostoc</taxon>
    </lineage>
</organism>
<evidence type="ECO:0000256" key="1">
    <source>
        <dbReference type="ARBA" id="ARBA00001946"/>
    </source>
</evidence>
<evidence type="ECO:0000256" key="6">
    <source>
        <dbReference type="ARBA" id="ARBA00022842"/>
    </source>
</evidence>
<dbReference type="GO" id="GO:0016787">
    <property type="term" value="F:hydrolase activity"/>
    <property type="evidence" value="ECO:0007669"/>
    <property type="project" value="UniProtKB-KW"/>
</dbReference>
<dbReference type="GO" id="GO:0004518">
    <property type="term" value="F:nuclease activity"/>
    <property type="evidence" value="ECO:0007669"/>
    <property type="project" value="UniProtKB-KW"/>
</dbReference>
<dbReference type="OrthoDB" id="9796690at2"/>
<evidence type="ECO:0000256" key="3">
    <source>
        <dbReference type="ARBA" id="ARBA00022722"/>
    </source>
</evidence>
<name>A0A2R5FUE5_NOSCO</name>
<accession>A0A2R5FUE5</accession>
<dbReference type="InterPro" id="IPR050556">
    <property type="entry name" value="Type_II_TA_system_RNase"/>
</dbReference>
<keyword evidence="2" id="KW-1277">Toxin-antitoxin system</keyword>
<keyword evidence="6" id="KW-0460">Magnesium</keyword>
<dbReference type="Gene3D" id="3.40.50.1010">
    <property type="entry name" value="5'-nuclease"/>
    <property type="match status" value="1"/>
</dbReference>
<dbReference type="Pfam" id="PF01850">
    <property type="entry name" value="PIN"/>
    <property type="match status" value="1"/>
</dbReference>
<dbReference type="EMBL" id="BDUD01000001">
    <property type="protein sequence ID" value="GBG22386.1"/>
    <property type="molecule type" value="Genomic_DNA"/>
</dbReference>
<evidence type="ECO:0000256" key="5">
    <source>
        <dbReference type="ARBA" id="ARBA00022801"/>
    </source>
</evidence>
<keyword evidence="4" id="KW-0479">Metal-binding</keyword>
<sequence length="131" mass="14975">MYLLDTNICIALLNENPQAVTKFNRFFSQCYLSIIVVSELYKGVYCSRKLAENLEILAQFLELLPVEEFEIEAAIEFGKIQSELRIIGKPTGEFDALIAAVARSRDDILVTNNIKDFENIPNLKLDNWLET</sequence>
<comment type="caution">
    <text evidence="9">The sequence shown here is derived from an EMBL/GenBank/DDBJ whole genome shotgun (WGS) entry which is preliminary data.</text>
</comment>
<keyword evidence="10" id="KW-1185">Reference proteome</keyword>
<comment type="cofactor">
    <cofactor evidence="1">
        <name>Mg(2+)</name>
        <dbReference type="ChEBI" id="CHEBI:18420"/>
    </cofactor>
</comment>
<dbReference type="PANTHER" id="PTHR33653">
    <property type="entry name" value="RIBONUCLEASE VAPC2"/>
    <property type="match status" value="1"/>
</dbReference>
<dbReference type="RefSeq" id="WP_109012134.1">
    <property type="nucleotide sequence ID" value="NZ_BDUD01000001.1"/>
</dbReference>
<evidence type="ECO:0000259" key="8">
    <source>
        <dbReference type="Pfam" id="PF01850"/>
    </source>
</evidence>
<feature type="domain" description="PIN" evidence="8">
    <location>
        <begin position="2"/>
        <end position="120"/>
    </location>
</feature>
<reference evidence="9 10" key="1">
    <citation type="submission" date="2017-06" db="EMBL/GenBank/DDBJ databases">
        <title>Genome sequencing of cyanobaciteial culture collection at National Institute for Environmental Studies (NIES).</title>
        <authorList>
            <person name="Hirose Y."/>
            <person name="Shimura Y."/>
            <person name="Fujisawa T."/>
            <person name="Nakamura Y."/>
            <person name="Kawachi M."/>
        </authorList>
    </citation>
    <scope>NUCLEOTIDE SEQUENCE [LARGE SCALE GENOMIC DNA]</scope>
    <source>
        <strain evidence="9 10">NIES-4072</strain>
    </source>
</reference>
<evidence type="ECO:0000256" key="2">
    <source>
        <dbReference type="ARBA" id="ARBA00022649"/>
    </source>
</evidence>
<dbReference type="InterPro" id="IPR029060">
    <property type="entry name" value="PIN-like_dom_sf"/>
</dbReference>
<dbReference type="PANTHER" id="PTHR33653:SF1">
    <property type="entry name" value="RIBONUCLEASE VAPC2"/>
    <property type="match status" value="1"/>
</dbReference>